<proteinExistence type="predicted"/>
<dbReference type="Pfam" id="PF06742">
    <property type="entry name" value="DUF1214"/>
    <property type="match status" value="1"/>
</dbReference>
<keyword evidence="4" id="KW-1185">Reference proteome</keyword>
<sequence>MFANSSSGPAEHLMQLAGRFSQAFPNGSPETLVASTQDQLSLAGVNDGNYSRPDCVNLTRDYEIVQAAMSGYLRQPGRTLDMGNNWTLVNSPDEYHFVDTVEGLAWISNSGYLPLMPREALYPFLGFTPRLESGEAFLLKFSGRPPVRQDGFWSVTMYSQDGYLVDNPIDRYLISDRNELSYPNGTLVYSSGGQAFSAPVTAIEDAPFQILIQADAPPQNWTSNWLPSPQEPGNFTVALRWYGPTEPLKDHSYIYPLLEKVAAVSAQANSTGAPSSTPSASAGQSGATSTPNSAPTMGIFAIGNQGTAVLQLAILVSSIVFYQTFV</sequence>
<feature type="region of interest" description="Disordered" evidence="1">
    <location>
        <begin position="269"/>
        <end position="290"/>
    </location>
</feature>
<dbReference type="VEuPathDB" id="FungiDB:A1O9_08608"/>
<name>A0A072P516_9EURO</name>
<dbReference type="InterPro" id="IPR010621">
    <property type="entry name" value="DUF1214"/>
</dbReference>
<dbReference type="Gene3D" id="2.60.120.600">
    <property type="entry name" value="Domain of unknown function DUF1214, C-terminal domain"/>
    <property type="match status" value="1"/>
</dbReference>
<protein>
    <recommendedName>
        <fullName evidence="2">DUF1214 domain-containing protein</fullName>
    </recommendedName>
</protein>
<dbReference type="RefSeq" id="XP_013257546.1">
    <property type="nucleotide sequence ID" value="XM_013402092.1"/>
</dbReference>
<feature type="compositionally biased region" description="Low complexity" evidence="1">
    <location>
        <begin position="270"/>
        <end position="290"/>
    </location>
</feature>
<gene>
    <name evidence="3" type="ORF">A1O9_08608</name>
</gene>
<organism evidence="3 4">
    <name type="scientific">Exophiala aquamarina CBS 119918</name>
    <dbReference type="NCBI Taxonomy" id="1182545"/>
    <lineage>
        <taxon>Eukaryota</taxon>
        <taxon>Fungi</taxon>
        <taxon>Dikarya</taxon>
        <taxon>Ascomycota</taxon>
        <taxon>Pezizomycotina</taxon>
        <taxon>Eurotiomycetes</taxon>
        <taxon>Chaetothyriomycetidae</taxon>
        <taxon>Chaetothyriales</taxon>
        <taxon>Herpotrichiellaceae</taxon>
        <taxon>Exophiala</taxon>
    </lineage>
</organism>
<evidence type="ECO:0000256" key="1">
    <source>
        <dbReference type="SAM" id="MobiDB-lite"/>
    </source>
</evidence>
<accession>A0A072P516</accession>
<dbReference type="HOGENOM" id="CLU_852669_0_0_1"/>
<evidence type="ECO:0000259" key="2">
    <source>
        <dbReference type="Pfam" id="PF06742"/>
    </source>
</evidence>
<comment type="caution">
    <text evidence="3">The sequence shown here is derived from an EMBL/GenBank/DDBJ whole genome shotgun (WGS) entry which is preliminary data.</text>
</comment>
<dbReference type="OrthoDB" id="2018906at2759"/>
<dbReference type="PANTHER" id="PTHR36509">
    <property type="entry name" value="BLL3101 PROTEIN"/>
    <property type="match status" value="1"/>
</dbReference>
<dbReference type="EMBL" id="AMGV01000008">
    <property type="protein sequence ID" value="KEF54956.1"/>
    <property type="molecule type" value="Genomic_DNA"/>
</dbReference>
<dbReference type="PANTHER" id="PTHR36509:SF2">
    <property type="entry name" value="BLL3101 PROTEIN"/>
    <property type="match status" value="1"/>
</dbReference>
<dbReference type="GeneID" id="25283520"/>
<evidence type="ECO:0000313" key="3">
    <source>
        <dbReference type="EMBL" id="KEF54956.1"/>
    </source>
</evidence>
<dbReference type="AlphaFoldDB" id="A0A072P516"/>
<evidence type="ECO:0000313" key="4">
    <source>
        <dbReference type="Proteomes" id="UP000027920"/>
    </source>
</evidence>
<feature type="domain" description="DUF1214" evidence="2">
    <location>
        <begin position="131"/>
        <end position="246"/>
    </location>
</feature>
<dbReference type="SUPFAM" id="SSF160935">
    <property type="entry name" value="VPA0735-like"/>
    <property type="match status" value="1"/>
</dbReference>
<dbReference type="Proteomes" id="UP000027920">
    <property type="component" value="Unassembled WGS sequence"/>
</dbReference>
<dbReference type="InterPro" id="IPR037049">
    <property type="entry name" value="DUF1214_C_sf"/>
</dbReference>
<reference evidence="3 4" key="1">
    <citation type="submission" date="2013-03" db="EMBL/GenBank/DDBJ databases">
        <title>The Genome Sequence of Exophiala aquamarina CBS 119918.</title>
        <authorList>
            <consortium name="The Broad Institute Genomics Platform"/>
            <person name="Cuomo C."/>
            <person name="de Hoog S."/>
            <person name="Gorbushina A."/>
            <person name="Walker B."/>
            <person name="Young S.K."/>
            <person name="Zeng Q."/>
            <person name="Gargeya S."/>
            <person name="Fitzgerald M."/>
            <person name="Haas B."/>
            <person name="Abouelleil A."/>
            <person name="Allen A.W."/>
            <person name="Alvarado L."/>
            <person name="Arachchi H.M."/>
            <person name="Berlin A.M."/>
            <person name="Chapman S.B."/>
            <person name="Gainer-Dewar J."/>
            <person name="Goldberg J."/>
            <person name="Griggs A."/>
            <person name="Gujja S."/>
            <person name="Hansen M."/>
            <person name="Howarth C."/>
            <person name="Imamovic A."/>
            <person name="Ireland A."/>
            <person name="Larimer J."/>
            <person name="McCowan C."/>
            <person name="Murphy C."/>
            <person name="Pearson M."/>
            <person name="Poon T.W."/>
            <person name="Priest M."/>
            <person name="Roberts A."/>
            <person name="Saif S."/>
            <person name="Shea T."/>
            <person name="Sisk P."/>
            <person name="Sykes S."/>
            <person name="Wortman J."/>
            <person name="Nusbaum C."/>
            <person name="Birren B."/>
        </authorList>
    </citation>
    <scope>NUCLEOTIDE SEQUENCE [LARGE SCALE GENOMIC DNA]</scope>
    <source>
        <strain evidence="3 4">CBS 119918</strain>
    </source>
</reference>